<gene>
    <name evidence="2" type="ORF">CLV44_106156</name>
</gene>
<dbReference type="AlphaFoldDB" id="A0A2P8EZU8"/>
<accession>A0A2P8EZU8</accession>
<keyword evidence="1" id="KW-0732">Signal</keyword>
<proteinExistence type="predicted"/>
<feature type="chain" id="PRO_5015159640" description="Lipoprotein" evidence="1">
    <location>
        <begin position="20"/>
        <end position="160"/>
    </location>
</feature>
<organism evidence="2 3">
    <name type="scientific">Marinobacterium halophilum</name>
    <dbReference type="NCBI Taxonomy" id="267374"/>
    <lineage>
        <taxon>Bacteria</taxon>
        <taxon>Pseudomonadati</taxon>
        <taxon>Pseudomonadota</taxon>
        <taxon>Gammaproteobacteria</taxon>
        <taxon>Oceanospirillales</taxon>
        <taxon>Oceanospirillaceae</taxon>
        <taxon>Marinobacterium</taxon>
    </lineage>
</organism>
<dbReference type="RefSeq" id="WP_106591187.1">
    <property type="nucleotide sequence ID" value="NZ_PYGI01000006.1"/>
</dbReference>
<feature type="signal peptide" evidence="1">
    <location>
        <begin position="1"/>
        <end position="19"/>
    </location>
</feature>
<reference evidence="2 3" key="1">
    <citation type="submission" date="2018-03" db="EMBL/GenBank/DDBJ databases">
        <title>Genomic Encyclopedia of Archaeal and Bacterial Type Strains, Phase II (KMG-II): from individual species to whole genera.</title>
        <authorList>
            <person name="Goeker M."/>
        </authorList>
    </citation>
    <scope>NUCLEOTIDE SEQUENCE [LARGE SCALE GENOMIC DNA]</scope>
    <source>
        <strain evidence="2 3">DSM 17586</strain>
    </source>
</reference>
<evidence type="ECO:0008006" key="4">
    <source>
        <dbReference type="Google" id="ProtNLM"/>
    </source>
</evidence>
<evidence type="ECO:0000256" key="1">
    <source>
        <dbReference type="SAM" id="SignalP"/>
    </source>
</evidence>
<evidence type="ECO:0000313" key="3">
    <source>
        <dbReference type="Proteomes" id="UP000242133"/>
    </source>
</evidence>
<sequence length="160" mass="17692">MKKALTIFCLASVALNANAGVQEKKALRAAEQNIATAITDLKSACGNPQLEASIAWDAVDEMATKNADIIQEKGIRPAWIYTQLSDRTVATAEALSTICKDDADYKEAIAEMTHIVVEPKEKYDDYKSEFSLDGTTLTITNGWYMTRSASDFRTRLLDLY</sequence>
<dbReference type="Proteomes" id="UP000242133">
    <property type="component" value="Unassembled WGS sequence"/>
</dbReference>
<name>A0A2P8EZU8_9GAMM</name>
<protein>
    <recommendedName>
        <fullName evidence="4">Lipoprotein</fullName>
    </recommendedName>
</protein>
<keyword evidence="3" id="KW-1185">Reference proteome</keyword>
<dbReference type="EMBL" id="PYGI01000006">
    <property type="protein sequence ID" value="PSL14976.1"/>
    <property type="molecule type" value="Genomic_DNA"/>
</dbReference>
<dbReference type="OrthoDB" id="6400637at2"/>
<comment type="caution">
    <text evidence="2">The sequence shown here is derived from an EMBL/GenBank/DDBJ whole genome shotgun (WGS) entry which is preliminary data.</text>
</comment>
<evidence type="ECO:0000313" key="2">
    <source>
        <dbReference type="EMBL" id="PSL14976.1"/>
    </source>
</evidence>